<accession>A0A1I7UFA4</accession>
<proteinExistence type="predicted"/>
<sequence length="272" mass="31321">MDVNITDNQKTSIDEKSAGQQLEEYGIISIIILIFSILIAIKNIITFMISKRRSKRIGEVTTLPVIPFPIRGFKDYAPRELKKDSSSIRIQQKFKYTEFRRRDYGILKVVKLLDMISKDYPLANWPNRDFPSYPLRNLPSSSLIISMRMDGFIFGKEMHYFIPIGGGTSGSHFTYRMFGDNRIQVTYYVEEGVSYVAGFCIYVEDPTDWGVNWSEDVLKNILNSKRYPVKDQSVETINVAVEMKRLELDGVKSTETSTFEAKSVILLTINQF</sequence>
<organism evidence="2 3">
    <name type="scientific">Caenorhabditis tropicalis</name>
    <dbReference type="NCBI Taxonomy" id="1561998"/>
    <lineage>
        <taxon>Eukaryota</taxon>
        <taxon>Metazoa</taxon>
        <taxon>Ecdysozoa</taxon>
        <taxon>Nematoda</taxon>
        <taxon>Chromadorea</taxon>
        <taxon>Rhabditida</taxon>
        <taxon>Rhabditina</taxon>
        <taxon>Rhabditomorpha</taxon>
        <taxon>Rhabditoidea</taxon>
        <taxon>Rhabditidae</taxon>
        <taxon>Peloderinae</taxon>
        <taxon>Caenorhabditis</taxon>
    </lineage>
</organism>
<protein>
    <submittedName>
        <fullName evidence="3">Wsv526</fullName>
    </submittedName>
</protein>
<evidence type="ECO:0000313" key="3">
    <source>
        <dbReference type="WBParaSite" id="Csp11.Scaffold629.g8734.t1"/>
    </source>
</evidence>
<name>A0A1I7UFA4_9PELO</name>
<dbReference type="eggNOG" id="ENOG502TH9Q">
    <property type="taxonomic scope" value="Eukaryota"/>
</dbReference>
<dbReference type="Proteomes" id="UP000095282">
    <property type="component" value="Unplaced"/>
</dbReference>
<keyword evidence="1" id="KW-0472">Membrane</keyword>
<feature type="transmembrane region" description="Helical" evidence="1">
    <location>
        <begin position="25"/>
        <end position="45"/>
    </location>
</feature>
<evidence type="ECO:0000256" key="1">
    <source>
        <dbReference type="SAM" id="Phobius"/>
    </source>
</evidence>
<keyword evidence="2" id="KW-1185">Reference proteome</keyword>
<keyword evidence="1" id="KW-1133">Transmembrane helix</keyword>
<dbReference type="WBParaSite" id="Csp11.Scaffold629.g8734.t1">
    <property type="protein sequence ID" value="Csp11.Scaffold629.g8734.t1"/>
    <property type="gene ID" value="Csp11.Scaffold629.g8734"/>
</dbReference>
<evidence type="ECO:0000313" key="2">
    <source>
        <dbReference type="Proteomes" id="UP000095282"/>
    </source>
</evidence>
<dbReference type="PANTHER" id="PTHR34005:SF1">
    <property type="entry name" value="PROTEIN CBG15054"/>
    <property type="match status" value="1"/>
</dbReference>
<dbReference type="AlphaFoldDB" id="A0A1I7UFA4"/>
<reference evidence="3" key="1">
    <citation type="submission" date="2016-11" db="UniProtKB">
        <authorList>
            <consortium name="WormBaseParasite"/>
        </authorList>
    </citation>
    <scope>IDENTIFICATION</scope>
</reference>
<keyword evidence="1" id="KW-0812">Transmembrane</keyword>
<dbReference type="PANTHER" id="PTHR34005">
    <property type="entry name" value="PROTEIN CBG15054-RELATED"/>
    <property type="match status" value="1"/>
</dbReference>